<feature type="compositionally biased region" description="Pro residues" evidence="8">
    <location>
        <begin position="415"/>
        <end position="429"/>
    </location>
</feature>
<dbReference type="Pfam" id="PF00069">
    <property type="entry name" value="Pkinase"/>
    <property type="match status" value="1"/>
</dbReference>
<feature type="compositionally biased region" description="Basic and acidic residues" evidence="8">
    <location>
        <begin position="326"/>
        <end position="361"/>
    </location>
</feature>
<evidence type="ECO:0000256" key="3">
    <source>
        <dbReference type="ARBA" id="ARBA00022679"/>
    </source>
</evidence>
<dbReference type="Gene3D" id="3.30.200.20">
    <property type="entry name" value="Phosphorylase Kinase, domain 1"/>
    <property type="match status" value="1"/>
</dbReference>
<dbReference type="InterPro" id="IPR050660">
    <property type="entry name" value="NEK_Ser/Thr_kinase"/>
</dbReference>
<keyword evidence="5 10" id="KW-0418">Kinase</keyword>
<sequence>MAEHEWPGEPLAKGDPTRIGPYTVLGRLGAGGMGRIYLGRSPFGRLVAIKTIRSELGGDPGFRARFAQEVAAARRVSGVFTAAVVNADPDAAVPWLATAYVPAPSLETLVRSCGPLPASAVRWLAAGIAEALESVHAAGLVHRDLKPSNVLVASDGPKVIDFGISRAADFGSLTMTGVAVGTPAYMSPEQAQGVRDITPASDMFSLGATLVYAATAHSPYPDRKPAEALLRLVTGSADLTGLPDELHDLINSCMQRSPEHRPSPTALLTSVAPLLDSESGYTGDSRLPEAAAAMVERFERQYRPAGARTPPVPEPQPAPDVPDEEAPGRISDDDWGKLPAQVREEPPPRDDGGRRSDHAADRPGPAPTTPDGPQGPGQQHGHQPQPQPQPHAAQHGRHEQHAQHGGQAAHGQQSPPRPPVGPPPVPRPQNPGGGSSFPPPQPRPQQHGQPHGQPQGQPQPHGQPPPYGPPPGQSGPGGQQQDRQYPGQGSPYDQSGRPQPQPPANQQHGAGGSAPSGSPVAALPTELAFRKGPPPAAPTYVAGADDAPRQHPPTPRTPTGPMEAPTSQPWRFAATAEIVAPPVRAGGARTSRVHVHSKDNGLHTLHLATREWRFDSSGWSHPPAVEGDMMYLSSQDNHLYALELTSRQWRWSFPTGGEVVAAPVVANGTVYFGSSDNAVYAVEAATGRCRWRHQTSGWATSPTVVDGTVYFGSSDRCVYAVDAATGWARWRYQTGGWVSAPTVSGGIVHIGSTDHYLYLLDAAAGTLRGWFAANGPVAQPAAAAGMSFFGSGDGGLYAIDVNTQRCVWRYNTDGWVTSPVVAGDTVFAGSSDHSIVAVGTSGEPRWKFQTGGRVTSPIVADGLVFVGSTDRHLYVMDAATGGAPRTARGN</sequence>
<dbReference type="SUPFAM" id="SSF50998">
    <property type="entry name" value="Quinoprotein alcohol dehydrogenase-like"/>
    <property type="match status" value="1"/>
</dbReference>
<feature type="region of interest" description="Disordered" evidence="8">
    <location>
        <begin position="303"/>
        <end position="567"/>
    </location>
</feature>
<feature type="compositionally biased region" description="Low complexity" evidence="8">
    <location>
        <begin position="444"/>
        <end position="460"/>
    </location>
</feature>
<evidence type="ECO:0000256" key="1">
    <source>
        <dbReference type="ARBA" id="ARBA00010886"/>
    </source>
</evidence>
<proteinExistence type="inferred from homology"/>
<evidence type="ECO:0000313" key="11">
    <source>
        <dbReference type="Proteomes" id="UP001551482"/>
    </source>
</evidence>
<dbReference type="PANTHER" id="PTHR43671:SF13">
    <property type="entry name" value="SERINE_THREONINE-PROTEIN KINASE NEK2"/>
    <property type="match status" value="1"/>
</dbReference>
<dbReference type="PROSITE" id="PS50011">
    <property type="entry name" value="PROTEIN_KINASE_DOM"/>
    <property type="match status" value="1"/>
</dbReference>
<evidence type="ECO:0000256" key="2">
    <source>
        <dbReference type="ARBA" id="ARBA00012513"/>
    </source>
</evidence>
<dbReference type="Proteomes" id="UP001551482">
    <property type="component" value="Unassembled WGS sequence"/>
</dbReference>
<dbReference type="Pfam" id="PF13360">
    <property type="entry name" value="PQQ_2"/>
    <property type="match status" value="1"/>
</dbReference>
<feature type="binding site" evidence="7">
    <location>
        <position position="50"/>
    </location>
    <ligand>
        <name>ATP</name>
        <dbReference type="ChEBI" id="CHEBI:30616"/>
    </ligand>
</feature>
<dbReference type="InterPro" id="IPR000719">
    <property type="entry name" value="Prot_kinase_dom"/>
</dbReference>
<dbReference type="InterPro" id="IPR011009">
    <property type="entry name" value="Kinase-like_dom_sf"/>
</dbReference>
<feature type="domain" description="Protein kinase" evidence="9">
    <location>
        <begin position="22"/>
        <end position="275"/>
    </location>
</feature>
<dbReference type="Gene3D" id="1.10.510.10">
    <property type="entry name" value="Transferase(Phosphotransferase) domain 1"/>
    <property type="match status" value="1"/>
</dbReference>
<dbReference type="InterPro" id="IPR002372">
    <property type="entry name" value="PQQ_rpt_dom"/>
</dbReference>
<dbReference type="SUPFAM" id="SSF56112">
    <property type="entry name" value="Protein kinase-like (PK-like)"/>
    <property type="match status" value="1"/>
</dbReference>
<comment type="caution">
    <text evidence="10">The sequence shown here is derived from an EMBL/GenBank/DDBJ whole genome shotgun (WGS) entry which is preliminary data.</text>
</comment>
<protein>
    <recommendedName>
        <fullName evidence="2">non-specific serine/threonine protein kinase</fullName>
        <ecNumber evidence="2">2.7.11.1</ecNumber>
    </recommendedName>
</protein>
<evidence type="ECO:0000256" key="6">
    <source>
        <dbReference type="ARBA" id="ARBA00022840"/>
    </source>
</evidence>
<feature type="compositionally biased region" description="Pro residues" evidence="8">
    <location>
        <begin position="461"/>
        <end position="473"/>
    </location>
</feature>
<dbReference type="InterPro" id="IPR008271">
    <property type="entry name" value="Ser/Thr_kinase_AS"/>
</dbReference>
<comment type="similarity">
    <text evidence="1">Belongs to the protein kinase superfamily. NEK Ser/Thr protein kinase family. NIMA subfamily.</text>
</comment>
<dbReference type="InterPro" id="IPR017441">
    <property type="entry name" value="Protein_kinase_ATP_BS"/>
</dbReference>
<accession>A0ABV3D942</accession>
<feature type="compositionally biased region" description="Low complexity" evidence="8">
    <location>
        <begin position="371"/>
        <end position="384"/>
    </location>
</feature>
<dbReference type="SMART" id="SM00220">
    <property type="entry name" value="S_TKc"/>
    <property type="match status" value="1"/>
</dbReference>
<dbReference type="InterPro" id="IPR015943">
    <property type="entry name" value="WD40/YVTN_repeat-like_dom_sf"/>
</dbReference>
<dbReference type="CDD" id="cd14014">
    <property type="entry name" value="STKc_PknB_like"/>
    <property type="match status" value="1"/>
</dbReference>
<dbReference type="PROSITE" id="PS00107">
    <property type="entry name" value="PROTEIN_KINASE_ATP"/>
    <property type="match status" value="1"/>
</dbReference>
<name>A0ABV3D942_9ACTN</name>
<evidence type="ECO:0000256" key="7">
    <source>
        <dbReference type="PROSITE-ProRule" id="PRU10141"/>
    </source>
</evidence>
<evidence type="ECO:0000256" key="4">
    <source>
        <dbReference type="ARBA" id="ARBA00022741"/>
    </source>
</evidence>
<dbReference type="Gene3D" id="2.40.128.630">
    <property type="match status" value="2"/>
</dbReference>
<evidence type="ECO:0000259" key="9">
    <source>
        <dbReference type="PROSITE" id="PS50011"/>
    </source>
</evidence>
<dbReference type="PROSITE" id="PS00108">
    <property type="entry name" value="PROTEIN_KINASE_ST"/>
    <property type="match status" value="1"/>
</dbReference>
<keyword evidence="6 7" id="KW-0067">ATP-binding</keyword>
<reference evidence="10 11" key="1">
    <citation type="submission" date="2024-06" db="EMBL/GenBank/DDBJ databases">
        <title>The Natural Products Discovery Center: Release of the First 8490 Sequenced Strains for Exploring Actinobacteria Biosynthetic Diversity.</title>
        <authorList>
            <person name="Kalkreuter E."/>
            <person name="Kautsar S.A."/>
            <person name="Yang D."/>
            <person name="Bader C.D."/>
            <person name="Teijaro C.N."/>
            <person name="Fluegel L."/>
            <person name="Davis C.M."/>
            <person name="Simpson J.R."/>
            <person name="Lauterbach L."/>
            <person name="Steele A.D."/>
            <person name="Gui C."/>
            <person name="Meng S."/>
            <person name="Li G."/>
            <person name="Viehrig K."/>
            <person name="Ye F."/>
            <person name="Su P."/>
            <person name="Kiefer A.F."/>
            <person name="Nichols A."/>
            <person name="Cepeda A.J."/>
            <person name="Yan W."/>
            <person name="Fan B."/>
            <person name="Jiang Y."/>
            <person name="Adhikari A."/>
            <person name="Zheng C.-J."/>
            <person name="Schuster L."/>
            <person name="Cowan T.M."/>
            <person name="Smanski M.J."/>
            <person name="Chevrette M.G."/>
            <person name="De Carvalho L.P.S."/>
            <person name="Shen B."/>
        </authorList>
    </citation>
    <scope>NUCLEOTIDE SEQUENCE [LARGE SCALE GENOMIC DNA]</scope>
    <source>
        <strain evidence="10 11">NPDC048946</strain>
    </source>
</reference>
<keyword evidence="4 7" id="KW-0547">Nucleotide-binding</keyword>
<dbReference type="PANTHER" id="PTHR43671">
    <property type="entry name" value="SERINE/THREONINE-PROTEIN KINASE NEK"/>
    <property type="match status" value="1"/>
</dbReference>
<evidence type="ECO:0000256" key="8">
    <source>
        <dbReference type="SAM" id="MobiDB-lite"/>
    </source>
</evidence>
<dbReference type="EMBL" id="JBEZFP010000003">
    <property type="protein sequence ID" value="MEU8132257.1"/>
    <property type="molecule type" value="Genomic_DNA"/>
</dbReference>
<evidence type="ECO:0000313" key="10">
    <source>
        <dbReference type="EMBL" id="MEU8132257.1"/>
    </source>
</evidence>
<dbReference type="GO" id="GO:0016301">
    <property type="term" value="F:kinase activity"/>
    <property type="evidence" value="ECO:0007669"/>
    <property type="project" value="UniProtKB-KW"/>
</dbReference>
<dbReference type="SMART" id="SM00564">
    <property type="entry name" value="PQQ"/>
    <property type="match status" value="7"/>
</dbReference>
<organism evidence="10 11">
    <name type="scientific">Streptodolium elevatio</name>
    <dbReference type="NCBI Taxonomy" id="3157996"/>
    <lineage>
        <taxon>Bacteria</taxon>
        <taxon>Bacillati</taxon>
        <taxon>Actinomycetota</taxon>
        <taxon>Actinomycetes</taxon>
        <taxon>Kitasatosporales</taxon>
        <taxon>Streptomycetaceae</taxon>
        <taxon>Streptodolium</taxon>
    </lineage>
</organism>
<dbReference type="InterPro" id="IPR011047">
    <property type="entry name" value="Quinoprotein_ADH-like_sf"/>
</dbReference>
<feature type="compositionally biased region" description="Polar residues" evidence="8">
    <location>
        <begin position="491"/>
        <end position="508"/>
    </location>
</feature>
<gene>
    <name evidence="10" type="ORF">AB0C36_01985</name>
</gene>
<feature type="compositionally biased region" description="Pro residues" evidence="8">
    <location>
        <begin position="310"/>
        <end position="320"/>
    </location>
</feature>
<dbReference type="EC" id="2.7.11.1" evidence="2"/>
<dbReference type="RefSeq" id="WP_358347782.1">
    <property type="nucleotide sequence ID" value="NZ_JBEZFP010000003.1"/>
</dbReference>
<feature type="compositionally biased region" description="Low complexity" evidence="8">
    <location>
        <begin position="403"/>
        <end position="414"/>
    </location>
</feature>
<feature type="compositionally biased region" description="Low complexity" evidence="8">
    <location>
        <begin position="515"/>
        <end position="524"/>
    </location>
</feature>
<keyword evidence="3" id="KW-0808">Transferase</keyword>
<keyword evidence="11" id="KW-1185">Reference proteome</keyword>
<evidence type="ECO:0000256" key="5">
    <source>
        <dbReference type="ARBA" id="ARBA00022777"/>
    </source>
</evidence>
<dbReference type="InterPro" id="IPR018391">
    <property type="entry name" value="PQQ_b-propeller_rpt"/>
</dbReference>
<dbReference type="Gene3D" id="2.130.10.10">
    <property type="entry name" value="YVTN repeat-like/Quinoprotein amine dehydrogenase"/>
    <property type="match status" value="1"/>
</dbReference>